<dbReference type="KEGG" id="smav:CFF01_02425"/>
<dbReference type="InterPro" id="IPR036280">
    <property type="entry name" value="Multihaem_cyt_sf"/>
</dbReference>
<dbReference type="GO" id="GO:0019645">
    <property type="term" value="P:anaerobic electron transport chain"/>
    <property type="evidence" value="ECO:0007669"/>
    <property type="project" value="TreeGrafter"/>
</dbReference>
<dbReference type="PANTHER" id="PTHR30633">
    <property type="entry name" value="CYTOCHROME C-552 RESPIRATORY NITRITE REDUCTASE"/>
    <property type="match status" value="1"/>
</dbReference>
<comment type="subcellular location">
    <subcellularLocation>
        <location evidence="1">Cell envelope</location>
    </subcellularLocation>
</comment>
<feature type="signal peptide" evidence="11">
    <location>
        <begin position="1"/>
        <end position="32"/>
    </location>
</feature>
<evidence type="ECO:0000256" key="4">
    <source>
        <dbReference type="ARBA" id="ARBA00022617"/>
    </source>
</evidence>
<dbReference type="Gene3D" id="1.20.140.10">
    <property type="entry name" value="Butyryl-CoA Dehydrogenase, subunit A, domain 3"/>
    <property type="match status" value="1"/>
</dbReference>
<dbReference type="GO" id="GO:0042279">
    <property type="term" value="F:nitrite reductase (cytochrome, ammonia-forming) activity"/>
    <property type="evidence" value="ECO:0007669"/>
    <property type="project" value="UniProtKB-EC"/>
</dbReference>
<evidence type="ECO:0000256" key="11">
    <source>
        <dbReference type="SAM" id="SignalP"/>
    </source>
</evidence>
<gene>
    <name evidence="12" type="ORF">CFF01_02425</name>
</gene>
<evidence type="ECO:0000256" key="6">
    <source>
        <dbReference type="ARBA" id="ARBA00022729"/>
    </source>
</evidence>
<evidence type="ECO:0000256" key="10">
    <source>
        <dbReference type="ARBA" id="ARBA00049131"/>
    </source>
</evidence>
<dbReference type="Gene3D" id="1.10.1130.10">
    <property type="entry name" value="Flavocytochrome C3, Chain A"/>
    <property type="match status" value="1"/>
</dbReference>
<dbReference type="EC" id="1.7.2.2" evidence="3"/>
<dbReference type="EMBL" id="CP022272">
    <property type="protein sequence ID" value="ASJ95531.1"/>
    <property type="molecule type" value="Genomic_DNA"/>
</dbReference>
<evidence type="ECO:0000313" key="13">
    <source>
        <dbReference type="Proteomes" id="UP000198233"/>
    </source>
</evidence>
<evidence type="ECO:0000256" key="7">
    <source>
        <dbReference type="ARBA" id="ARBA00022837"/>
    </source>
</evidence>
<keyword evidence="6 11" id="KW-0732">Signal</keyword>
<keyword evidence="4" id="KW-0349">Heme</keyword>
<evidence type="ECO:0000256" key="8">
    <source>
        <dbReference type="ARBA" id="ARBA00023002"/>
    </source>
</evidence>
<comment type="similarity">
    <text evidence="2">Belongs to the cytochrome c-552 family.</text>
</comment>
<accession>A0AAC9TWS4</accession>
<feature type="chain" id="PRO_5042058374" description="nitrite reductase (cytochrome; ammonia-forming)" evidence="11">
    <location>
        <begin position="33"/>
        <end position="468"/>
    </location>
</feature>
<keyword evidence="9" id="KW-0408">Iron</keyword>
<dbReference type="GO" id="GO:0030288">
    <property type="term" value="C:outer membrane-bounded periplasmic space"/>
    <property type="evidence" value="ECO:0007669"/>
    <property type="project" value="TreeGrafter"/>
</dbReference>
<reference evidence="12 13" key="1">
    <citation type="submission" date="2017-06" db="EMBL/GenBank/DDBJ databases">
        <title>Complete genome sequence of Shewanella marisflavi EP1 associated with anaerobic 2,4-dinitrotoluene reduction and salt tolerance.</title>
        <authorList>
            <person name="Huang J."/>
        </authorList>
    </citation>
    <scope>NUCLEOTIDE SEQUENCE [LARGE SCALE GENOMIC DNA]</scope>
    <source>
        <strain evidence="12 13">EP1</strain>
    </source>
</reference>
<evidence type="ECO:0000313" key="12">
    <source>
        <dbReference type="EMBL" id="ASJ95531.1"/>
    </source>
</evidence>
<protein>
    <recommendedName>
        <fullName evidence="3">nitrite reductase (cytochrome; ammonia-forming)</fullName>
        <ecNumber evidence="3">1.7.2.2</ecNumber>
    </recommendedName>
</protein>
<proteinExistence type="inferred from homology"/>
<dbReference type="Proteomes" id="UP000198233">
    <property type="component" value="Chromosome"/>
</dbReference>
<keyword evidence="7" id="KW-0106">Calcium</keyword>
<dbReference type="CDD" id="cd00548">
    <property type="entry name" value="NrfA-like"/>
    <property type="match status" value="1"/>
</dbReference>
<evidence type="ECO:0000256" key="5">
    <source>
        <dbReference type="ARBA" id="ARBA00022723"/>
    </source>
</evidence>
<dbReference type="PIRSF" id="PIRSF000243">
    <property type="entry name" value="Cyt_c552"/>
    <property type="match status" value="1"/>
</dbReference>
<evidence type="ECO:0000256" key="9">
    <source>
        <dbReference type="ARBA" id="ARBA00023004"/>
    </source>
</evidence>
<name>A0AAC9TWS4_9GAMM</name>
<dbReference type="SUPFAM" id="SSF48695">
    <property type="entry name" value="Multiheme cytochromes"/>
    <property type="match status" value="1"/>
</dbReference>
<dbReference type="PANTHER" id="PTHR30633:SF0">
    <property type="entry name" value="CYTOCHROME C-552"/>
    <property type="match status" value="1"/>
</dbReference>
<organism evidence="12 13">
    <name type="scientific">Shewanella marisflavi</name>
    <dbReference type="NCBI Taxonomy" id="260364"/>
    <lineage>
        <taxon>Bacteria</taxon>
        <taxon>Pseudomonadati</taxon>
        <taxon>Pseudomonadota</taxon>
        <taxon>Gammaproteobacteria</taxon>
        <taxon>Alteromonadales</taxon>
        <taxon>Shewanellaceae</taxon>
        <taxon>Shewanella</taxon>
    </lineage>
</organism>
<evidence type="ECO:0000256" key="3">
    <source>
        <dbReference type="ARBA" id="ARBA00011887"/>
    </source>
</evidence>
<dbReference type="GO" id="GO:0020037">
    <property type="term" value="F:heme binding"/>
    <property type="evidence" value="ECO:0007669"/>
    <property type="project" value="TreeGrafter"/>
</dbReference>
<dbReference type="InterPro" id="IPR003321">
    <property type="entry name" value="Cyt_c552"/>
</dbReference>
<dbReference type="GO" id="GO:0046872">
    <property type="term" value="F:metal ion binding"/>
    <property type="evidence" value="ECO:0007669"/>
    <property type="project" value="UniProtKB-KW"/>
</dbReference>
<comment type="catalytic activity">
    <reaction evidence="10">
        <text>6 Fe(III)-[cytochrome c] + NH4(+) + 2 H2O = 6 Fe(II)-[cytochrome c] + nitrite + 8 H(+)</text>
        <dbReference type="Rhea" id="RHEA:13089"/>
        <dbReference type="Rhea" id="RHEA-COMP:10350"/>
        <dbReference type="Rhea" id="RHEA-COMP:14399"/>
        <dbReference type="ChEBI" id="CHEBI:15377"/>
        <dbReference type="ChEBI" id="CHEBI:15378"/>
        <dbReference type="ChEBI" id="CHEBI:16301"/>
        <dbReference type="ChEBI" id="CHEBI:28938"/>
        <dbReference type="ChEBI" id="CHEBI:29033"/>
        <dbReference type="ChEBI" id="CHEBI:29034"/>
        <dbReference type="EC" id="1.7.2.2"/>
    </reaction>
</comment>
<dbReference type="Pfam" id="PF02335">
    <property type="entry name" value="Cytochrom_C552"/>
    <property type="match status" value="1"/>
</dbReference>
<dbReference type="AlphaFoldDB" id="A0AAC9TWS4"/>
<evidence type="ECO:0000256" key="2">
    <source>
        <dbReference type="ARBA" id="ARBA00009288"/>
    </source>
</evidence>
<keyword evidence="8" id="KW-0560">Oxidoreductase</keyword>
<keyword evidence="5" id="KW-0479">Metal-binding</keyword>
<sequence>MSVESPMKKLSAIALSLLGWCTLSTISSSALAADVSTKAIESMQAMQTKYPNQYASWEATSTQDARSDMLASYPAAIILWAGSAYAKEYHSPRGHQFAVADVTHTLRTGVPPEAGQKGLSASCWTCKSPDVPRLIDEMGVEGFSAKNFTDLGTEMNSVVYCSDCHEQGKAALTLPRPHARDAMAKVHLPFDKQNQSMQGAQVCGQCHVTYYFQPERSNKVNIPWIFGSSADLIEKYYDTRRFYEWIHPVSKTPILKARHPEFEHWSRSEHAKAGVTCVTCHMPAATDSEGKAYTNHQVGKALPNYDSVCQGCHQDKSALMKQLNSAKSDIAAKARKVEQLLVKAHYEAGAAWDAGASWAIMNDAIMAIRHAQWRWDFAMSSHGSYAHNPQEANALLDRAIVQAEYARQGLAEILSMLSVTKVNYPDISTKEAAQQAVGIELDKLTKAKQAFIKQEVDKHWPAVSLTGY</sequence>
<evidence type="ECO:0000256" key="1">
    <source>
        <dbReference type="ARBA" id="ARBA00004196"/>
    </source>
</evidence>